<name>A0A517QCT1_9PLAN</name>
<reference evidence="1 2" key="1">
    <citation type="submission" date="2019-03" db="EMBL/GenBank/DDBJ databases">
        <title>Deep-cultivation of Planctomycetes and their phenomic and genomic characterization uncovers novel biology.</title>
        <authorList>
            <person name="Wiegand S."/>
            <person name="Jogler M."/>
            <person name="Boedeker C."/>
            <person name="Pinto D."/>
            <person name="Vollmers J."/>
            <person name="Rivas-Marin E."/>
            <person name="Kohn T."/>
            <person name="Peeters S.H."/>
            <person name="Heuer A."/>
            <person name="Rast P."/>
            <person name="Oberbeckmann S."/>
            <person name="Bunk B."/>
            <person name="Jeske O."/>
            <person name="Meyerdierks A."/>
            <person name="Storesund J.E."/>
            <person name="Kallscheuer N."/>
            <person name="Luecker S."/>
            <person name="Lage O.M."/>
            <person name="Pohl T."/>
            <person name="Merkel B.J."/>
            <person name="Hornburger P."/>
            <person name="Mueller R.-W."/>
            <person name="Bruemmer F."/>
            <person name="Labrenz M."/>
            <person name="Spormann A.M."/>
            <person name="Op den Camp H."/>
            <person name="Overmann J."/>
            <person name="Amann R."/>
            <person name="Jetten M.S.M."/>
            <person name="Mascher T."/>
            <person name="Medema M.H."/>
            <person name="Devos D.P."/>
            <person name="Kaster A.-K."/>
            <person name="Ovreas L."/>
            <person name="Rohde M."/>
            <person name="Galperin M.Y."/>
            <person name="Jogler C."/>
        </authorList>
    </citation>
    <scope>NUCLEOTIDE SEQUENCE [LARGE SCALE GENOMIC DNA]</scope>
    <source>
        <strain evidence="1 2">Enr10</strain>
    </source>
</reference>
<evidence type="ECO:0000313" key="2">
    <source>
        <dbReference type="Proteomes" id="UP000315647"/>
    </source>
</evidence>
<proteinExistence type="predicted"/>
<organism evidence="1 2">
    <name type="scientific">Gimesia panareensis</name>
    <dbReference type="NCBI Taxonomy" id="2527978"/>
    <lineage>
        <taxon>Bacteria</taxon>
        <taxon>Pseudomonadati</taxon>
        <taxon>Planctomycetota</taxon>
        <taxon>Planctomycetia</taxon>
        <taxon>Planctomycetales</taxon>
        <taxon>Planctomycetaceae</taxon>
        <taxon>Gimesia</taxon>
    </lineage>
</organism>
<evidence type="ECO:0000313" key="1">
    <source>
        <dbReference type="EMBL" id="QDT29438.1"/>
    </source>
</evidence>
<dbReference type="EMBL" id="CP037421">
    <property type="protein sequence ID" value="QDT29438.1"/>
    <property type="molecule type" value="Genomic_DNA"/>
</dbReference>
<dbReference type="Proteomes" id="UP000315647">
    <property type="component" value="Chromosome"/>
</dbReference>
<keyword evidence="2" id="KW-1185">Reference proteome</keyword>
<gene>
    <name evidence="1" type="ORF">Enr10x_47920</name>
</gene>
<dbReference type="AlphaFoldDB" id="A0A517QCT1"/>
<accession>A0A517QCT1</accession>
<protein>
    <submittedName>
        <fullName evidence="1">Uncharacterized protein</fullName>
    </submittedName>
</protein>
<sequence length="42" mass="4739">MAVPGLDFANGAAYDDSLNHFISEADLILSQMRFIKQIREQI</sequence>